<dbReference type="Proteomes" id="UP000007431">
    <property type="component" value="Unassembled WGS sequence"/>
</dbReference>
<sequence length="358" mass="40268">MFRPSSIRRLIRENLSRVSATAIQRGHEGSSSVNDPPPAPLLLPVDLPTASPPCDRSSHVYSSCAVPPSRADPSTDLSPLARSTAHPRPQETSIGPSRDSRSQEPPNAPHTEDRRHPYTRRLWASDMPAHAMGTAGRSAPVLSHDMTSRLARSLSDRPPSRLGESPALRATRGHSESSTLNIYSDDMLPQSSPAGSAPLPDTQWAGYDKEVINVMMPVDLHGCFLILLSAPHLRKIQFWRINGNRNSGKWPELEVRELESLIIRDTEMQIKKLLDCLRIRDLQELEVYYASQCGHNFISDRASYRKLFDSRRHLPLEGRIRIVPNDPKYSGRSSSLERRLKESLRGKEWDIRVTDNLF</sequence>
<evidence type="ECO:0000313" key="3">
    <source>
        <dbReference type="Proteomes" id="UP000007431"/>
    </source>
</evidence>
<dbReference type="VEuPathDB" id="FungiDB:SCHCODRAFT_02570346"/>
<reference evidence="2 3" key="1">
    <citation type="journal article" date="2010" name="Nat. Biotechnol.">
        <title>Genome sequence of the model mushroom Schizophyllum commune.</title>
        <authorList>
            <person name="Ohm R.A."/>
            <person name="de Jong J.F."/>
            <person name="Lugones L.G."/>
            <person name="Aerts A."/>
            <person name="Kothe E."/>
            <person name="Stajich J.E."/>
            <person name="de Vries R.P."/>
            <person name="Record E."/>
            <person name="Levasseur A."/>
            <person name="Baker S.E."/>
            <person name="Bartholomew K.A."/>
            <person name="Coutinho P.M."/>
            <person name="Erdmann S."/>
            <person name="Fowler T.J."/>
            <person name="Gathman A.C."/>
            <person name="Lombard V."/>
            <person name="Henrissat B."/>
            <person name="Knabe N."/>
            <person name="Kuees U."/>
            <person name="Lilly W.W."/>
            <person name="Lindquist E."/>
            <person name="Lucas S."/>
            <person name="Magnuson J.K."/>
            <person name="Piumi F."/>
            <person name="Raudaskoski M."/>
            <person name="Salamov A."/>
            <person name="Schmutz J."/>
            <person name="Schwarze F.W.M.R."/>
            <person name="vanKuyk P.A."/>
            <person name="Horton J.S."/>
            <person name="Grigoriev I.V."/>
            <person name="Woesten H.A.B."/>
        </authorList>
    </citation>
    <scope>NUCLEOTIDE SEQUENCE [LARGE SCALE GENOMIC DNA]</scope>
    <source>
        <strain evidence="3">H4-8 / FGSC 9210</strain>
    </source>
</reference>
<feature type="region of interest" description="Disordered" evidence="1">
    <location>
        <begin position="22"/>
        <end position="118"/>
    </location>
</feature>
<dbReference type="EMBL" id="GL377304">
    <property type="protein sequence ID" value="EFI99116.1"/>
    <property type="molecule type" value="Genomic_DNA"/>
</dbReference>
<accession>D8PXP9</accession>
<feature type="region of interest" description="Disordered" evidence="1">
    <location>
        <begin position="149"/>
        <end position="176"/>
    </location>
</feature>
<protein>
    <submittedName>
        <fullName evidence="2">Uncharacterized protein</fullName>
    </submittedName>
</protein>
<feature type="non-terminal residue" evidence="2">
    <location>
        <position position="358"/>
    </location>
</feature>
<dbReference type="HOGENOM" id="CLU_774232_0_0_1"/>
<keyword evidence="3" id="KW-1185">Reference proteome</keyword>
<organism evidence="3">
    <name type="scientific">Schizophyllum commune (strain H4-8 / FGSC 9210)</name>
    <name type="common">Split gill fungus</name>
    <dbReference type="NCBI Taxonomy" id="578458"/>
    <lineage>
        <taxon>Eukaryota</taxon>
        <taxon>Fungi</taxon>
        <taxon>Dikarya</taxon>
        <taxon>Basidiomycota</taxon>
        <taxon>Agaricomycotina</taxon>
        <taxon>Agaricomycetes</taxon>
        <taxon>Agaricomycetidae</taxon>
        <taxon>Agaricales</taxon>
        <taxon>Schizophyllaceae</taxon>
        <taxon>Schizophyllum</taxon>
    </lineage>
</organism>
<evidence type="ECO:0000313" key="2">
    <source>
        <dbReference type="EMBL" id="EFI99116.1"/>
    </source>
</evidence>
<gene>
    <name evidence="2" type="ORF">SCHCODRAFT_107253</name>
</gene>
<dbReference type="InParanoid" id="D8PXP9"/>
<proteinExistence type="predicted"/>
<evidence type="ECO:0000256" key="1">
    <source>
        <dbReference type="SAM" id="MobiDB-lite"/>
    </source>
</evidence>
<dbReference type="AlphaFoldDB" id="D8PXP9"/>
<name>D8PXP9_SCHCM</name>